<dbReference type="eggNOG" id="ENOG502SICY">
    <property type="taxonomic scope" value="Eukaryota"/>
</dbReference>
<evidence type="ECO:0000313" key="2">
    <source>
        <dbReference type="EMBL" id="EON64499.1"/>
    </source>
</evidence>
<dbReference type="RefSeq" id="XP_007779816.1">
    <property type="nucleotide sequence ID" value="XM_007781626.1"/>
</dbReference>
<name>R7YRQ4_CONA1</name>
<dbReference type="Proteomes" id="UP000016924">
    <property type="component" value="Unassembled WGS sequence"/>
</dbReference>
<reference evidence="3" key="1">
    <citation type="submission" date="2012-06" db="EMBL/GenBank/DDBJ databases">
        <title>The genome sequence of Coniosporium apollinis CBS 100218.</title>
        <authorList>
            <consortium name="The Broad Institute Genome Sequencing Platform"/>
            <person name="Cuomo C."/>
            <person name="Gorbushina A."/>
            <person name="Noack S."/>
            <person name="Walker B."/>
            <person name="Young S.K."/>
            <person name="Zeng Q."/>
            <person name="Gargeya S."/>
            <person name="Fitzgerald M."/>
            <person name="Haas B."/>
            <person name="Abouelleil A."/>
            <person name="Alvarado L."/>
            <person name="Arachchi H.M."/>
            <person name="Berlin A.M."/>
            <person name="Chapman S.B."/>
            <person name="Goldberg J."/>
            <person name="Griggs A."/>
            <person name="Gujja S."/>
            <person name="Hansen M."/>
            <person name="Howarth C."/>
            <person name="Imamovic A."/>
            <person name="Larimer J."/>
            <person name="McCowan C."/>
            <person name="Montmayeur A."/>
            <person name="Murphy C."/>
            <person name="Neiman D."/>
            <person name="Pearson M."/>
            <person name="Priest M."/>
            <person name="Roberts A."/>
            <person name="Saif S."/>
            <person name="Shea T."/>
            <person name="Sisk P."/>
            <person name="Sykes S."/>
            <person name="Wortman J."/>
            <person name="Nusbaum C."/>
            <person name="Birren B."/>
        </authorList>
    </citation>
    <scope>NUCLEOTIDE SEQUENCE [LARGE SCALE GENOMIC DNA]</scope>
    <source>
        <strain evidence="3">CBS 100218</strain>
    </source>
</reference>
<sequence>MHWHSLPQTFEDAITVTRNLGVKYIWIDSLCVVQDDPEDWATESAKMEAVYGNLYLTIAATASADACGGLFRKTVAPIRLAAHMGEIRITVFVREMIAHSSYQKYDKPYPEYTASLPLLSRSWVLQEFYLPARVIHFADFEVVWECNEKGGAVAILVCGRRAAPNTAPNTSSPKALIAMAPRVCKL</sequence>
<evidence type="ECO:0000313" key="3">
    <source>
        <dbReference type="Proteomes" id="UP000016924"/>
    </source>
</evidence>
<dbReference type="PANTHER" id="PTHR33112">
    <property type="entry name" value="DOMAIN PROTEIN, PUTATIVE-RELATED"/>
    <property type="match status" value="1"/>
</dbReference>
<dbReference type="GeneID" id="19901042"/>
<dbReference type="PANTHER" id="PTHR33112:SF16">
    <property type="entry name" value="HETEROKARYON INCOMPATIBILITY DOMAIN-CONTAINING PROTEIN"/>
    <property type="match status" value="1"/>
</dbReference>
<dbReference type="Pfam" id="PF06985">
    <property type="entry name" value="HET"/>
    <property type="match status" value="1"/>
</dbReference>
<dbReference type="InterPro" id="IPR010730">
    <property type="entry name" value="HET"/>
</dbReference>
<keyword evidence="3" id="KW-1185">Reference proteome</keyword>
<proteinExistence type="predicted"/>
<organism evidence="2 3">
    <name type="scientific">Coniosporium apollinis (strain CBS 100218)</name>
    <name type="common">Rock-inhabiting black yeast</name>
    <dbReference type="NCBI Taxonomy" id="1168221"/>
    <lineage>
        <taxon>Eukaryota</taxon>
        <taxon>Fungi</taxon>
        <taxon>Dikarya</taxon>
        <taxon>Ascomycota</taxon>
        <taxon>Pezizomycotina</taxon>
        <taxon>Dothideomycetes</taxon>
        <taxon>Dothideomycetes incertae sedis</taxon>
        <taxon>Coniosporium</taxon>
    </lineage>
</organism>
<evidence type="ECO:0000259" key="1">
    <source>
        <dbReference type="Pfam" id="PF06985"/>
    </source>
</evidence>
<dbReference type="OrthoDB" id="2958217at2759"/>
<dbReference type="HOGENOM" id="CLU_1454311_0_0_1"/>
<dbReference type="AlphaFoldDB" id="R7YRQ4"/>
<accession>R7YRQ4</accession>
<dbReference type="STRING" id="1168221.R7YRQ4"/>
<dbReference type="EMBL" id="JH767568">
    <property type="protein sequence ID" value="EON64499.1"/>
    <property type="molecule type" value="Genomic_DNA"/>
</dbReference>
<protein>
    <recommendedName>
        <fullName evidence="1">Heterokaryon incompatibility domain-containing protein</fullName>
    </recommendedName>
</protein>
<feature type="domain" description="Heterokaryon incompatibility" evidence="1">
    <location>
        <begin position="3"/>
        <end position="127"/>
    </location>
</feature>
<gene>
    <name evidence="2" type="ORF">W97_03731</name>
</gene>
<dbReference type="OMA" id="SHERLYW"/>